<dbReference type="PROSITE" id="PS50118">
    <property type="entry name" value="HMG_BOX_2"/>
    <property type="match status" value="1"/>
</dbReference>
<dbReference type="Proteomes" id="UP001373714">
    <property type="component" value="Unassembled WGS sequence"/>
</dbReference>
<sequence>MSTSGKSPDSGTKKSRQSHNNKVPPNAPRRNLSSFVIFANERRKELKELHPDRPYPAIQSDISAEWEKMDDNNKKKWRDAMEADKERYKMEMELYRKHGPGWAWVVGYQRRKELGLTTEDCTKVVEFISSTTSLEHDEPLESLEGRNIPEDEYTAQNNSQRQTKETIHHEYSTEGGSQRQTKETSHDCDSRENSQGRTKETIHHEYAMKGDSQRRTKETSHDEYKHSTKENSQSRTNPEDSVEDFNLASEPARFIASEGSNARDYYGNRDVLYNNPRPQNPATSNPFFATPMGNEVLSALESSIERAPVHNLLDPFLEEPLFSSGQTVSIFAPTMLEEFGFNIDEMPWDEEDGEQ</sequence>
<feature type="region of interest" description="Disordered" evidence="4">
    <location>
        <begin position="1"/>
        <end position="33"/>
    </location>
</feature>
<feature type="compositionally biased region" description="Polar residues" evidence="4">
    <location>
        <begin position="1"/>
        <end position="10"/>
    </location>
</feature>
<gene>
    <name evidence="6" type="primary">HMG20A</name>
    <name evidence="6" type="ORF">TWF730_001173</name>
</gene>
<dbReference type="AlphaFoldDB" id="A0AAV9VQP2"/>
<organism evidence="6 7">
    <name type="scientific">Orbilia blumenaviensis</name>
    <dbReference type="NCBI Taxonomy" id="1796055"/>
    <lineage>
        <taxon>Eukaryota</taxon>
        <taxon>Fungi</taxon>
        <taxon>Dikarya</taxon>
        <taxon>Ascomycota</taxon>
        <taxon>Pezizomycotina</taxon>
        <taxon>Orbiliomycetes</taxon>
        <taxon>Orbiliales</taxon>
        <taxon>Orbiliaceae</taxon>
        <taxon>Orbilia</taxon>
    </lineage>
</organism>
<evidence type="ECO:0000256" key="3">
    <source>
        <dbReference type="PROSITE-ProRule" id="PRU00267"/>
    </source>
</evidence>
<accession>A0AAV9VQP2</accession>
<name>A0AAV9VQP2_9PEZI</name>
<protein>
    <submittedName>
        <fullName evidence="6">High mobility group protein 20A</fullName>
    </submittedName>
</protein>
<dbReference type="InterPro" id="IPR036910">
    <property type="entry name" value="HMG_box_dom_sf"/>
</dbReference>
<dbReference type="PANTHER" id="PTHR46040">
    <property type="entry name" value="HIGH MOBILITY GROUP PROTEIN 2"/>
    <property type="match status" value="1"/>
</dbReference>
<proteinExistence type="predicted"/>
<feature type="DNA-binding region" description="HMG box" evidence="3">
    <location>
        <begin position="28"/>
        <end position="96"/>
    </location>
</feature>
<reference evidence="6 7" key="1">
    <citation type="submission" date="2019-10" db="EMBL/GenBank/DDBJ databases">
        <authorList>
            <person name="Palmer J.M."/>
        </authorList>
    </citation>
    <scope>NUCLEOTIDE SEQUENCE [LARGE SCALE GENOMIC DNA]</scope>
    <source>
        <strain evidence="6 7">TWF730</strain>
    </source>
</reference>
<dbReference type="InterPro" id="IPR009071">
    <property type="entry name" value="HMG_box_dom"/>
</dbReference>
<dbReference type="Gene3D" id="1.10.30.10">
    <property type="entry name" value="High mobility group box domain"/>
    <property type="match status" value="1"/>
</dbReference>
<dbReference type="Pfam" id="PF00505">
    <property type="entry name" value="HMG_box"/>
    <property type="match status" value="1"/>
</dbReference>
<dbReference type="GO" id="GO:0010468">
    <property type="term" value="P:regulation of gene expression"/>
    <property type="evidence" value="ECO:0007669"/>
    <property type="project" value="TreeGrafter"/>
</dbReference>
<evidence type="ECO:0000313" key="6">
    <source>
        <dbReference type="EMBL" id="KAK6363757.1"/>
    </source>
</evidence>
<comment type="caution">
    <text evidence="6">The sequence shown here is derived from an EMBL/GenBank/DDBJ whole genome shotgun (WGS) entry which is preliminary data.</text>
</comment>
<evidence type="ECO:0000313" key="7">
    <source>
        <dbReference type="Proteomes" id="UP001373714"/>
    </source>
</evidence>
<dbReference type="GO" id="GO:0003677">
    <property type="term" value="F:DNA binding"/>
    <property type="evidence" value="ECO:0007669"/>
    <property type="project" value="UniProtKB-UniRule"/>
</dbReference>
<dbReference type="PANTHER" id="PTHR46040:SF3">
    <property type="entry name" value="HIGH MOBILITY GROUP PROTEIN 2"/>
    <property type="match status" value="1"/>
</dbReference>
<evidence type="ECO:0000256" key="4">
    <source>
        <dbReference type="SAM" id="MobiDB-lite"/>
    </source>
</evidence>
<dbReference type="SMART" id="SM00398">
    <property type="entry name" value="HMG"/>
    <property type="match status" value="1"/>
</dbReference>
<feature type="compositionally biased region" description="Basic and acidic residues" evidence="4">
    <location>
        <begin position="162"/>
        <end position="172"/>
    </location>
</feature>
<keyword evidence="1 3" id="KW-0238">DNA-binding</keyword>
<keyword evidence="2 3" id="KW-0539">Nucleus</keyword>
<evidence type="ECO:0000259" key="5">
    <source>
        <dbReference type="PROSITE" id="PS50118"/>
    </source>
</evidence>
<feature type="compositionally biased region" description="Basic and acidic residues" evidence="4">
    <location>
        <begin position="134"/>
        <end position="149"/>
    </location>
</feature>
<keyword evidence="7" id="KW-1185">Reference proteome</keyword>
<evidence type="ECO:0000256" key="1">
    <source>
        <dbReference type="ARBA" id="ARBA00023125"/>
    </source>
</evidence>
<evidence type="ECO:0000256" key="2">
    <source>
        <dbReference type="ARBA" id="ARBA00023242"/>
    </source>
</evidence>
<dbReference type="GO" id="GO:0005634">
    <property type="term" value="C:nucleus"/>
    <property type="evidence" value="ECO:0007669"/>
    <property type="project" value="UniProtKB-UniRule"/>
</dbReference>
<dbReference type="SUPFAM" id="SSF47095">
    <property type="entry name" value="HMG-box"/>
    <property type="match status" value="1"/>
</dbReference>
<feature type="domain" description="HMG box" evidence="5">
    <location>
        <begin position="28"/>
        <end position="96"/>
    </location>
</feature>
<dbReference type="InterPro" id="IPR051965">
    <property type="entry name" value="ChromReg_NeuronalGeneExpr"/>
</dbReference>
<feature type="compositionally biased region" description="Basic and acidic residues" evidence="4">
    <location>
        <begin position="180"/>
        <end position="229"/>
    </location>
</feature>
<feature type="region of interest" description="Disordered" evidence="4">
    <location>
        <begin position="132"/>
        <end position="243"/>
    </location>
</feature>
<dbReference type="EMBL" id="JAVHNS010000001">
    <property type="protein sequence ID" value="KAK6363757.1"/>
    <property type="molecule type" value="Genomic_DNA"/>
</dbReference>